<organism evidence="1 2">
    <name type="scientific">Ancylostoma caninum</name>
    <name type="common">Dog hookworm</name>
    <dbReference type="NCBI Taxonomy" id="29170"/>
    <lineage>
        <taxon>Eukaryota</taxon>
        <taxon>Metazoa</taxon>
        <taxon>Ecdysozoa</taxon>
        <taxon>Nematoda</taxon>
        <taxon>Chromadorea</taxon>
        <taxon>Rhabditida</taxon>
        <taxon>Rhabditina</taxon>
        <taxon>Rhabditomorpha</taxon>
        <taxon>Strongyloidea</taxon>
        <taxon>Ancylostomatidae</taxon>
        <taxon>Ancylostomatinae</taxon>
        <taxon>Ancylostoma</taxon>
    </lineage>
</organism>
<protein>
    <submittedName>
        <fullName evidence="1">Uncharacterized protein</fullName>
    </submittedName>
</protein>
<gene>
    <name evidence="1" type="ORF">ANCCAN_02811</name>
</gene>
<sequence length="68" mass="7993">MNLAVLMAMCRMDTVTVAVQMESVLLEYRTLPTRRVRHRRCRPILIHSWVPMDMATEDAEERRFTSGN</sequence>
<keyword evidence="2" id="KW-1185">Reference proteome</keyword>
<dbReference type="Proteomes" id="UP000252519">
    <property type="component" value="Unassembled WGS sequence"/>
</dbReference>
<proteinExistence type="predicted"/>
<comment type="caution">
    <text evidence="1">The sequence shown here is derived from an EMBL/GenBank/DDBJ whole genome shotgun (WGS) entry which is preliminary data.</text>
</comment>
<dbReference type="EMBL" id="JOJR01000017">
    <property type="protein sequence ID" value="RCN51024.1"/>
    <property type="molecule type" value="Genomic_DNA"/>
</dbReference>
<dbReference type="AlphaFoldDB" id="A0A368H341"/>
<reference evidence="1 2" key="1">
    <citation type="submission" date="2014-10" db="EMBL/GenBank/DDBJ databases">
        <title>Draft genome of the hookworm Ancylostoma caninum.</title>
        <authorList>
            <person name="Mitreva M."/>
        </authorList>
    </citation>
    <scope>NUCLEOTIDE SEQUENCE [LARGE SCALE GENOMIC DNA]</scope>
    <source>
        <strain evidence="1 2">Baltimore</strain>
    </source>
</reference>
<accession>A0A368H341</accession>
<name>A0A368H341_ANCCA</name>
<evidence type="ECO:0000313" key="1">
    <source>
        <dbReference type="EMBL" id="RCN51024.1"/>
    </source>
</evidence>
<evidence type="ECO:0000313" key="2">
    <source>
        <dbReference type="Proteomes" id="UP000252519"/>
    </source>
</evidence>